<keyword evidence="3" id="KW-1185">Reference proteome</keyword>
<dbReference type="Proteomes" id="UP000567179">
    <property type="component" value="Unassembled WGS sequence"/>
</dbReference>
<name>A0A8H5BAL5_9AGAR</name>
<feature type="region of interest" description="Disordered" evidence="1">
    <location>
        <begin position="1"/>
        <end position="135"/>
    </location>
</feature>
<feature type="region of interest" description="Disordered" evidence="1">
    <location>
        <begin position="1043"/>
        <end position="1064"/>
    </location>
</feature>
<feature type="region of interest" description="Disordered" evidence="1">
    <location>
        <begin position="204"/>
        <end position="225"/>
    </location>
</feature>
<feature type="compositionally biased region" description="Acidic residues" evidence="1">
    <location>
        <begin position="122"/>
        <end position="134"/>
    </location>
</feature>
<feature type="compositionally biased region" description="Low complexity" evidence="1">
    <location>
        <begin position="261"/>
        <end position="274"/>
    </location>
</feature>
<feature type="compositionally biased region" description="Low complexity" evidence="1">
    <location>
        <begin position="35"/>
        <end position="59"/>
    </location>
</feature>
<reference evidence="2 3" key="1">
    <citation type="journal article" date="2020" name="ISME J.">
        <title>Uncovering the hidden diversity of litter-decomposition mechanisms in mushroom-forming fungi.</title>
        <authorList>
            <person name="Floudas D."/>
            <person name="Bentzer J."/>
            <person name="Ahren D."/>
            <person name="Johansson T."/>
            <person name="Persson P."/>
            <person name="Tunlid A."/>
        </authorList>
    </citation>
    <scope>NUCLEOTIDE SEQUENCE [LARGE SCALE GENOMIC DNA]</scope>
    <source>
        <strain evidence="2 3">CBS 101986</strain>
    </source>
</reference>
<accession>A0A8H5BAL5</accession>
<evidence type="ECO:0000256" key="1">
    <source>
        <dbReference type="SAM" id="MobiDB-lite"/>
    </source>
</evidence>
<feature type="compositionally biased region" description="Low complexity" evidence="1">
    <location>
        <begin position="67"/>
        <end position="77"/>
    </location>
</feature>
<feature type="compositionally biased region" description="Polar residues" evidence="1">
    <location>
        <begin position="685"/>
        <end position="696"/>
    </location>
</feature>
<feature type="compositionally biased region" description="Basic and acidic residues" evidence="1">
    <location>
        <begin position="85"/>
        <end position="99"/>
    </location>
</feature>
<feature type="compositionally biased region" description="Basic and acidic residues" evidence="1">
    <location>
        <begin position="703"/>
        <end position="721"/>
    </location>
</feature>
<evidence type="ECO:0000313" key="3">
    <source>
        <dbReference type="Proteomes" id="UP000567179"/>
    </source>
</evidence>
<feature type="compositionally biased region" description="Low complexity" evidence="1">
    <location>
        <begin position="204"/>
        <end position="218"/>
    </location>
</feature>
<sequence>MVSQPRSRPPHYHQCMATGPRDSCSDSNCNTTRAAPSTSTLSSASTSVNNSSPTTSVSLESKPPCPSTSSVSVSSSSLFQSADITRARSEVQLADKEGIRYPSSGLSSTSRSSSHPNPNDYLETETEANPETEGDNAISRISIYVSDSESGLALAPVSAEEHLWGSSASANGTGGLPAHSRVSLALANTDTICTSASATTLPTSTFTASRAPSTTAASDMSTVSSDTSIAPIANGVSTMAEYERDAYHYHAAHTAVSASVPAQSQTTPAASSSTLRPMPTLARGEQSTDAPPQSSSRTEAKWDLDPCAESSTTSRLDAPSWNRNGAGVRSGTETPVALDTPAFRTPLGVYNGFVNGHRDDKEGYFPSSSSGSSVFSVISAASVQPQEGTKKQKRPQLRHFPSLARGISVPEKEPRPRQALSLLALPAELVAHILRMGYFSPPEPVKSSLNLKSSTSTSISGSSPRPCSIPSSFSSTASFPSSENDTLSTDDDAQHENEDSAEHELEQEDDNPPTITCDPHLRLALLHTCCALRAAVFADPALWSIVRIGPGDGEGGVRRALGASPFSHFFGVYEAKTKESDMASNTKGPNQTYLGHQLALARAHPLRISLTAFWGRSEIVEETEVDASEAVFGLLAREERAKQWEAFELVCPREDEWVLLARATACRAFPKLRYLSLTFVGRSSGSATPMPVSTSVSASRRQRAADAQREPRERRAREGRPGARHSVALPSGSFGGWHAGALPSLKGLLLRGVDLEGVVEDVLEHEYEPVHEPELDGDVLGDMFHLSAGANDPPEPALPALRALDIRGHGLWPEVDALDAFFARHVRGLRRLGVHVRSGDVLKDVVGLDADGSPPLSTSTSPLRIPNLRVLEVDTSEGLNRDTARMVRLLAGAAVYEGDGGLSEMRRVVVKESGGVEGEELLRWSCPPRPRLSTNNAAKPQARLAITNSAISSALSALPPAMLRRVGVLVLDVPAGEGGWGDARRLKEMLSVFGAEGGVGDHGGQPKNEADSIGLGRLRRMEVRNADVLGVVREVLAQPRISASQLHAEHEEEDEDEDEDDWQRTLSSTSMAEPLCTAQELVISFLDSCSGDKSQEDCRLHKATVAFVSLFGGTRSSESLSGQSASSSLISCPSIASSTYASLKRLVLKRPTHAQVAAVLRSFDGGSVECMAFDGPQIRVQDIRL</sequence>
<feature type="region of interest" description="Disordered" evidence="1">
    <location>
        <begin position="445"/>
        <end position="514"/>
    </location>
</feature>
<feature type="compositionally biased region" description="Acidic residues" evidence="1">
    <location>
        <begin position="1051"/>
        <end position="1061"/>
    </location>
</feature>
<feature type="region of interest" description="Disordered" evidence="1">
    <location>
        <begin position="685"/>
        <end position="726"/>
    </location>
</feature>
<dbReference type="EMBL" id="JAACJJ010000029">
    <property type="protein sequence ID" value="KAF5319710.1"/>
    <property type="molecule type" value="Genomic_DNA"/>
</dbReference>
<feature type="compositionally biased region" description="Low complexity" evidence="1">
    <location>
        <begin position="447"/>
        <end position="482"/>
    </location>
</feature>
<evidence type="ECO:0000313" key="2">
    <source>
        <dbReference type="EMBL" id="KAF5319710.1"/>
    </source>
</evidence>
<feature type="compositionally biased region" description="Low complexity" evidence="1">
    <location>
        <begin position="103"/>
        <end position="114"/>
    </location>
</feature>
<dbReference type="AlphaFoldDB" id="A0A8H5BAL5"/>
<feature type="region of interest" description="Disordered" evidence="1">
    <location>
        <begin position="256"/>
        <end position="339"/>
    </location>
</feature>
<feature type="compositionally biased region" description="Polar residues" evidence="1">
    <location>
        <begin position="25"/>
        <end position="34"/>
    </location>
</feature>
<proteinExistence type="predicted"/>
<protein>
    <submittedName>
        <fullName evidence="2">Uncharacterized protein</fullName>
    </submittedName>
</protein>
<feature type="compositionally biased region" description="Basic and acidic residues" evidence="1">
    <location>
        <begin position="492"/>
        <end position="504"/>
    </location>
</feature>
<gene>
    <name evidence="2" type="ORF">D9619_008609</name>
</gene>
<organism evidence="2 3">
    <name type="scientific">Psilocybe cf. subviscida</name>
    <dbReference type="NCBI Taxonomy" id="2480587"/>
    <lineage>
        <taxon>Eukaryota</taxon>
        <taxon>Fungi</taxon>
        <taxon>Dikarya</taxon>
        <taxon>Basidiomycota</taxon>
        <taxon>Agaricomycotina</taxon>
        <taxon>Agaricomycetes</taxon>
        <taxon>Agaricomycetidae</taxon>
        <taxon>Agaricales</taxon>
        <taxon>Agaricineae</taxon>
        <taxon>Strophariaceae</taxon>
        <taxon>Psilocybe</taxon>
    </lineage>
</organism>
<feature type="compositionally biased region" description="Polar residues" evidence="1">
    <location>
        <begin position="285"/>
        <end position="297"/>
    </location>
</feature>
<comment type="caution">
    <text evidence="2">The sequence shown here is derived from an EMBL/GenBank/DDBJ whole genome shotgun (WGS) entry which is preliminary data.</text>
</comment>